<evidence type="ECO:0000313" key="4">
    <source>
        <dbReference type="Proteomes" id="UP001597452"/>
    </source>
</evidence>
<organism evidence="3 4">
    <name type="scientific">Piscibacillus salipiscarius</name>
    <dbReference type="NCBI Taxonomy" id="299480"/>
    <lineage>
        <taxon>Bacteria</taxon>
        <taxon>Bacillati</taxon>
        <taxon>Bacillota</taxon>
        <taxon>Bacilli</taxon>
        <taxon>Bacillales</taxon>
        <taxon>Bacillaceae</taxon>
        <taxon>Piscibacillus</taxon>
    </lineage>
</organism>
<name>A0ABW5Q6Q4_9BACI</name>
<dbReference type="Proteomes" id="UP001597452">
    <property type="component" value="Unassembled WGS sequence"/>
</dbReference>
<keyword evidence="4" id="KW-1185">Reference proteome</keyword>
<dbReference type="EMBL" id="JBHUMZ010000007">
    <property type="protein sequence ID" value="MFD2637477.1"/>
    <property type="molecule type" value="Genomic_DNA"/>
</dbReference>
<feature type="region of interest" description="Disordered" evidence="1">
    <location>
        <begin position="29"/>
        <end position="116"/>
    </location>
</feature>
<sequence length="150" mass="17196">MGFIDLIFDNIVFLIAILAGIMSLFKKSGDNEDAGPVRSERPKPVTYEKSDSKPAKVSIDTISSSSSDEDDEVQIDQTNQWYEQLQESRERREQSKTDKNLDKIKQSSIHNKDRQTVENVSIRRNLNNRRLVESLIMSEVLGKPKAKQNR</sequence>
<accession>A0ABW5Q6Q4</accession>
<feature type="compositionally biased region" description="Low complexity" evidence="1">
    <location>
        <begin position="57"/>
        <end position="66"/>
    </location>
</feature>
<keyword evidence="2" id="KW-0812">Transmembrane</keyword>
<evidence type="ECO:0000256" key="1">
    <source>
        <dbReference type="SAM" id="MobiDB-lite"/>
    </source>
</evidence>
<protein>
    <submittedName>
        <fullName evidence="3">Uncharacterized protein</fullName>
    </submittedName>
</protein>
<proteinExistence type="predicted"/>
<reference evidence="4" key="1">
    <citation type="journal article" date="2019" name="Int. J. Syst. Evol. Microbiol.">
        <title>The Global Catalogue of Microorganisms (GCM) 10K type strain sequencing project: providing services to taxonomists for standard genome sequencing and annotation.</title>
        <authorList>
            <consortium name="The Broad Institute Genomics Platform"/>
            <consortium name="The Broad Institute Genome Sequencing Center for Infectious Disease"/>
            <person name="Wu L."/>
            <person name="Ma J."/>
        </authorList>
    </citation>
    <scope>NUCLEOTIDE SEQUENCE [LARGE SCALE GENOMIC DNA]</scope>
    <source>
        <strain evidence="4">TISTR 1571</strain>
    </source>
</reference>
<keyword evidence="2" id="KW-0472">Membrane</keyword>
<evidence type="ECO:0000313" key="3">
    <source>
        <dbReference type="EMBL" id="MFD2637477.1"/>
    </source>
</evidence>
<feature type="transmembrane region" description="Helical" evidence="2">
    <location>
        <begin position="6"/>
        <end position="25"/>
    </location>
</feature>
<comment type="caution">
    <text evidence="3">The sequence shown here is derived from an EMBL/GenBank/DDBJ whole genome shotgun (WGS) entry which is preliminary data.</text>
</comment>
<feature type="compositionally biased region" description="Basic and acidic residues" evidence="1">
    <location>
        <begin position="86"/>
        <end position="116"/>
    </location>
</feature>
<gene>
    <name evidence="3" type="ORF">ACFSW4_01150</name>
</gene>
<dbReference type="RefSeq" id="WP_054753016.1">
    <property type="nucleotide sequence ID" value="NZ_JBHUMZ010000007.1"/>
</dbReference>
<evidence type="ECO:0000256" key="2">
    <source>
        <dbReference type="SAM" id="Phobius"/>
    </source>
</evidence>
<feature type="compositionally biased region" description="Basic and acidic residues" evidence="1">
    <location>
        <begin position="38"/>
        <end position="54"/>
    </location>
</feature>
<keyword evidence="2" id="KW-1133">Transmembrane helix</keyword>